<dbReference type="WBParaSite" id="EVEC_0000566501-mRNA-1">
    <property type="protein sequence ID" value="EVEC_0000566501-mRNA-1"/>
    <property type="gene ID" value="EVEC_0000566501"/>
</dbReference>
<organism evidence="4">
    <name type="scientific">Enterobius vermicularis</name>
    <name type="common">Human pinworm</name>
    <dbReference type="NCBI Taxonomy" id="51028"/>
    <lineage>
        <taxon>Eukaryota</taxon>
        <taxon>Metazoa</taxon>
        <taxon>Ecdysozoa</taxon>
        <taxon>Nematoda</taxon>
        <taxon>Chromadorea</taxon>
        <taxon>Rhabditida</taxon>
        <taxon>Spirurina</taxon>
        <taxon>Oxyuridomorpha</taxon>
        <taxon>Oxyuroidea</taxon>
        <taxon>Oxyuridae</taxon>
        <taxon>Enterobius</taxon>
    </lineage>
</organism>
<proteinExistence type="predicted"/>
<dbReference type="AlphaFoldDB" id="A0A0N4V5Z5"/>
<sequence length="230" mass="26297">MTGNVNILKFSDHSTSHWYNRLDVRSTRIEDLANSAVARYQRRIEEVRRLINKKPSSPMKTKRYKCIEITEDESDGSSNLWPKDSEVSKEAKDEMGNEKIVREDELDFDGENGDESLNHVRPSDSVMPRARPIPAANSYEKSPIQNSHPVIHNPKIPVSENPRKPVVSQQYLADQYEQAREQNLVQPVLPAPRMVQMPVQQPLPPQKPPLILSPQHCSMVIPISSRPYND</sequence>
<dbReference type="EMBL" id="UXUI01008110">
    <property type="protein sequence ID" value="VDD90525.1"/>
    <property type="molecule type" value="Genomic_DNA"/>
</dbReference>
<keyword evidence="3" id="KW-1185">Reference proteome</keyword>
<dbReference type="Proteomes" id="UP000274131">
    <property type="component" value="Unassembled WGS sequence"/>
</dbReference>
<feature type="compositionally biased region" description="Basic and acidic residues" evidence="1">
    <location>
        <begin position="83"/>
        <end position="96"/>
    </location>
</feature>
<feature type="region of interest" description="Disordered" evidence="1">
    <location>
        <begin position="108"/>
        <end position="128"/>
    </location>
</feature>
<evidence type="ECO:0000313" key="3">
    <source>
        <dbReference type="Proteomes" id="UP000274131"/>
    </source>
</evidence>
<evidence type="ECO:0000313" key="4">
    <source>
        <dbReference type="WBParaSite" id="EVEC_0000566501-mRNA-1"/>
    </source>
</evidence>
<evidence type="ECO:0000256" key="1">
    <source>
        <dbReference type="SAM" id="MobiDB-lite"/>
    </source>
</evidence>
<gene>
    <name evidence="2" type="ORF">EVEC_LOCUS5276</name>
</gene>
<reference evidence="2 3" key="2">
    <citation type="submission" date="2018-10" db="EMBL/GenBank/DDBJ databases">
        <authorList>
            <consortium name="Pathogen Informatics"/>
        </authorList>
    </citation>
    <scope>NUCLEOTIDE SEQUENCE [LARGE SCALE GENOMIC DNA]</scope>
</reference>
<evidence type="ECO:0000313" key="2">
    <source>
        <dbReference type="EMBL" id="VDD90525.1"/>
    </source>
</evidence>
<feature type="region of interest" description="Disordered" evidence="1">
    <location>
        <begin position="73"/>
        <end position="96"/>
    </location>
</feature>
<reference evidence="4" key="1">
    <citation type="submission" date="2017-02" db="UniProtKB">
        <authorList>
            <consortium name="WormBaseParasite"/>
        </authorList>
    </citation>
    <scope>IDENTIFICATION</scope>
</reference>
<accession>A0A0N4V5Z5</accession>
<protein>
    <submittedName>
        <fullName evidence="2 4">Uncharacterized protein</fullName>
    </submittedName>
</protein>
<name>A0A0N4V5Z5_ENTVE</name>
<dbReference type="OrthoDB" id="5778813at2759"/>